<sequence length="140" mass="14996">MALITAMADKAQWAQSNHDFFMHPPLIKSTAGRRQNERFKGCTEASGGARPKGKHQCPICKGYGHRWYNCKDGDPDDIAALLAEKGPPNKKKKTTAPTSESSIVPIGSTQKTMQFPPNQSASASLGSGHSLRSGSGSNQI</sequence>
<accession>A0A8T0X7F8</accession>
<dbReference type="Proteomes" id="UP000823388">
    <property type="component" value="Chromosome 1N"/>
</dbReference>
<gene>
    <name evidence="2" type="ORF">PVAP13_1NG298757</name>
</gene>
<dbReference type="AlphaFoldDB" id="A0A8T0X7F8"/>
<dbReference type="EMBL" id="CM029038">
    <property type="protein sequence ID" value="KAG2651489.1"/>
    <property type="molecule type" value="Genomic_DNA"/>
</dbReference>
<organism evidence="2 3">
    <name type="scientific">Panicum virgatum</name>
    <name type="common">Blackwell switchgrass</name>
    <dbReference type="NCBI Taxonomy" id="38727"/>
    <lineage>
        <taxon>Eukaryota</taxon>
        <taxon>Viridiplantae</taxon>
        <taxon>Streptophyta</taxon>
        <taxon>Embryophyta</taxon>
        <taxon>Tracheophyta</taxon>
        <taxon>Spermatophyta</taxon>
        <taxon>Magnoliopsida</taxon>
        <taxon>Liliopsida</taxon>
        <taxon>Poales</taxon>
        <taxon>Poaceae</taxon>
        <taxon>PACMAD clade</taxon>
        <taxon>Panicoideae</taxon>
        <taxon>Panicodae</taxon>
        <taxon>Paniceae</taxon>
        <taxon>Panicinae</taxon>
        <taxon>Panicum</taxon>
        <taxon>Panicum sect. Hiantes</taxon>
    </lineage>
</organism>
<protein>
    <submittedName>
        <fullName evidence="2">Uncharacterized protein</fullName>
    </submittedName>
</protein>
<evidence type="ECO:0000256" key="1">
    <source>
        <dbReference type="SAM" id="MobiDB-lite"/>
    </source>
</evidence>
<dbReference type="OrthoDB" id="690887at2759"/>
<keyword evidence="3" id="KW-1185">Reference proteome</keyword>
<feature type="region of interest" description="Disordered" evidence="1">
    <location>
        <begin position="31"/>
        <end position="55"/>
    </location>
</feature>
<name>A0A8T0X7F8_PANVG</name>
<feature type="compositionally biased region" description="Polar residues" evidence="1">
    <location>
        <begin position="99"/>
        <end position="119"/>
    </location>
</feature>
<feature type="region of interest" description="Disordered" evidence="1">
    <location>
        <begin position="81"/>
        <end position="140"/>
    </location>
</feature>
<comment type="caution">
    <text evidence="2">The sequence shown here is derived from an EMBL/GenBank/DDBJ whole genome shotgun (WGS) entry which is preliminary data.</text>
</comment>
<reference evidence="2" key="1">
    <citation type="submission" date="2020-05" db="EMBL/GenBank/DDBJ databases">
        <title>WGS assembly of Panicum virgatum.</title>
        <authorList>
            <person name="Lovell J.T."/>
            <person name="Jenkins J."/>
            <person name="Shu S."/>
            <person name="Juenger T.E."/>
            <person name="Schmutz J."/>
        </authorList>
    </citation>
    <scope>NUCLEOTIDE SEQUENCE</scope>
    <source>
        <strain evidence="2">AP13</strain>
    </source>
</reference>
<feature type="compositionally biased region" description="Low complexity" evidence="1">
    <location>
        <begin position="120"/>
        <end position="140"/>
    </location>
</feature>
<evidence type="ECO:0000313" key="3">
    <source>
        <dbReference type="Proteomes" id="UP000823388"/>
    </source>
</evidence>
<proteinExistence type="predicted"/>
<evidence type="ECO:0000313" key="2">
    <source>
        <dbReference type="EMBL" id="KAG2651489.1"/>
    </source>
</evidence>